<comment type="caution">
    <text evidence="1">The sequence shown here is derived from an EMBL/GenBank/DDBJ whole genome shotgun (WGS) entry which is preliminary data.</text>
</comment>
<organism evidence="1">
    <name type="scientific">marine sediment metagenome</name>
    <dbReference type="NCBI Taxonomy" id="412755"/>
    <lineage>
        <taxon>unclassified sequences</taxon>
        <taxon>metagenomes</taxon>
        <taxon>ecological metagenomes</taxon>
    </lineage>
</organism>
<gene>
    <name evidence="1" type="ORF">LCGC14_2493300</name>
</gene>
<proteinExistence type="predicted"/>
<sequence>MAQGARIIGSFAEQLKTIKLEVERVHKKLARDTFEALFIPGASRIFSGYYKSNHRVLVNKSSTANLIPAKRPADAKQFQFLDNVEIARATGLSKIDGIKAFSTTLIGTAVPYANILEAVDSTYQKAADIALSKVDVGSN</sequence>
<name>A0A0F9DFY6_9ZZZZ</name>
<dbReference type="EMBL" id="LAZR01039571">
    <property type="protein sequence ID" value="KKL16666.1"/>
    <property type="molecule type" value="Genomic_DNA"/>
</dbReference>
<evidence type="ECO:0000313" key="1">
    <source>
        <dbReference type="EMBL" id="KKL16666.1"/>
    </source>
</evidence>
<dbReference type="AlphaFoldDB" id="A0A0F9DFY6"/>
<reference evidence="1" key="1">
    <citation type="journal article" date="2015" name="Nature">
        <title>Complex archaea that bridge the gap between prokaryotes and eukaryotes.</title>
        <authorList>
            <person name="Spang A."/>
            <person name="Saw J.H."/>
            <person name="Jorgensen S.L."/>
            <person name="Zaremba-Niedzwiedzka K."/>
            <person name="Martijn J."/>
            <person name="Lind A.E."/>
            <person name="van Eijk R."/>
            <person name="Schleper C."/>
            <person name="Guy L."/>
            <person name="Ettema T.J."/>
        </authorList>
    </citation>
    <scope>NUCLEOTIDE SEQUENCE</scope>
</reference>
<accession>A0A0F9DFY6</accession>
<protein>
    <submittedName>
        <fullName evidence="1">Uncharacterized protein</fullName>
    </submittedName>
</protein>